<evidence type="ECO:0000256" key="3">
    <source>
        <dbReference type="ARBA" id="ARBA00023274"/>
    </source>
</evidence>
<dbReference type="AlphaFoldDB" id="A0A165H2B4"/>
<dbReference type="Pfam" id="PF01245">
    <property type="entry name" value="Ribosomal_L19"/>
    <property type="match status" value="1"/>
</dbReference>
<dbReference type="EMBL" id="KV423947">
    <property type="protein sequence ID" value="KZT58780.1"/>
    <property type="molecule type" value="Genomic_DNA"/>
</dbReference>
<dbReference type="GO" id="GO:0003735">
    <property type="term" value="F:structural constituent of ribosome"/>
    <property type="evidence" value="ECO:0007669"/>
    <property type="project" value="InterPro"/>
</dbReference>
<evidence type="ECO:0008006" key="7">
    <source>
        <dbReference type="Google" id="ProtNLM"/>
    </source>
</evidence>
<dbReference type="GO" id="GO:0006412">
    <property type="term" value="P:translation"/>
    <property type="evidence" value="ECO:0007669"/>
    <property type="project" value="InterPro"/>
</dbReference>
<comment type="similarity">
    <text evidence="1">Belongs to the bacterial ribosomal protein bL19 family.</text>
</comment>
<dbReference type="InterPro" id="IPR001857">
    <property type="entry name" value="Ribosomal_bL19"/>
</dbReference>
<dbReference type="FunCoup" id="A0A165H2B4">
    <property type="interactions" value="57"/>
</dbReference>
<reference evidence="5 6" key="1">
    <citation type="journal article" date="2016" name="Mol. Biol. Evol.">
        <title>Comparative Genomics of Early-Diverging Mushroom-Forming Fungi Provides Insights into the Origins of Lignocellulose Decay Capabilities.</title>
        <authorList>
            <person name="Nagy L.G."/>
            <person name="Riley R."/>
            <person name="Tritt A."/>
            <person name="Adam C."/>
            <person name="Daum C."/>
            <person name="Floudas D."/>
            <person name="Sun H."/>
            <person name="Yadav J.S."/>
            <person name="Pangilinan J."/>
            <person name="Larsson K.H."/>
            <person name="Matsuura K."/>
            <person name="Barry K."/>
            <person name="Labutti K."/>
            <person name="Kuo R."/>
            <person name="Ohm R.A."/>
            <person name="Bhattacharya S.S."/>
            <person name="Shirouzu T."/>
            <person name="Yoshinaga Y."/>
            <person name="Martin F.M."/>
            <person name="Grigoriev I.V."/>
            <person name="Hibbett D.S."/>
        </authorList>
    </citation>
    <scope>NUCLEOTIDE SEQUENCE [LARGE SCALE GENOMIC DNA]</scope>
    <source>
        <strain evidence="5 6">HHB12733</strain>
    </source>
</reference>
<sequence>MATLLRTLAPRLPRRAHPSLSSTKRHYDTAGASYPFNPRAQVIPPPPTPPTPQLKRGVGLMMHLRNTLPTPRAKELIEGLFAHRNPARARPGSIMSVTLKRAPFNFAGILMEVRHKGVDTTFVLRNVVHRTGVEMRFNVSSDNLLSVTLERNADGKDMRRERRSRLFYLRDDPTRMNAISLGAKKRAIKEKNDREKEERERKGIGRGGKPKIEPVAPLRR</sequence>
<dbReference type="GO" id="GO:0005762">
    <property type="term" value="C:mitochondrial large ribosomal subunit"/>
    <property type="evidence" value="ECO:0007669"/>
    <property type="project" value="TreeGrafter"/>
</dbReference>
<evidence type="ECO:0000313" key="5">
    <source>
        <dbReference type="EMBL" id="KZT58780.1"/>
    </source>
</evidence>
<accession>A0A165H2B4</accession>
<protein>
    <recommendedName>
        <fullName evidence="7">Ribosomal protein L19</fullName>
    </recommendedName>
</protein>
<gene>
    <name evidence="5" type="ORF">CALCODRAFT_494482</name>
</gene>
<dbReference type="InterPro" id="IPR008991">
    <property type="entry name" value="Translation_prot_SH3-like_sf"/>
</dbReference>
<dbReference type="STRING" id="1353952.A0A165H2B4"/>
<feature type="region of interest" description="Disordered" evidence="4">
    <location>
        <begin position="1"/>
        <end position="49"/>
    </location>
</feature>
<dbReference type="OrthoDB" id="4726at2759"/>
<keyword evidence="3" id="KW-0687">Ribonucleoprotein</keyword>
<evidence type="ECO:0000313" key="6">
    <source>
        <dbReference type="Proteomes" id="UP000076842"/>
    </source>
</evidence>
<dbReference type="SUPFAM" id="SSF50104">
    <property type="entry name" value="Translation proteins SH3-like domain"/>
    <property type="match status" value="1"/>
</dbReference>
<dbReference type="InParanoid" id="A0A165H2B4"/>
<dbReference type="PANTHER" id="PTHR15680">
    <property type="entry name" value="RIBOSOMAL PROTEIN L19"/>
    <property type="match status" value="1"/>
</dbReference>
<feature type="region of interest" description="Disordered" evidence="4">
    <location>
        <begin position="182"/>
        <end position="220"/>
    </location>
</feature>
<dbReference type="Proteomes" id="UP000076842">
    <property type="component" value="Unassembled WGS sequence"/>
</dbReference>
<proteinExistence type="inferred from homology"/>
<keyword evidence="2" id="KW-0689">Ribosomal protein</keyword>
<evidence type="ECO:0000256" key="2">
    <source>
        <dbReference type="ARBA" id="ARBA00022980"/>
    </source>
</evidence>
<organism evidence="5 6">
    <name type="scientific">Calocera cornea HHB12733</name>
    <dbReference type="NCBI Taxonomy" id="1353952"/>
    <lineage>
        <taxon>Eukaryota</taxon>
        <taxon>Fungi</taxon>
        <taxon>Dikarya</taxon>
        <taxon>Basidiomycota</taxon>
        <taxon>Agaricomycotina</taxon>
        <taxon>Dacrymycetes</taxon>
        <taxon>Dacrymycetales</taxon>
        <taxon>Dacrymycetaceae</taxon>
        <taxon>Calocera</taxon>
    </lineage>
</organism>
<dbReference type="InterPro" id="IPR038657">
    <property type="entry name" value="Ribosomal_bL19_sf"/>
</dbReference>
<evidence type="ECO:0000256" key="1">
    <source>
        <dbReference type="ARBA" id="ARBA00005781"/>
    </source>
</evidence>
<evidence type="ECO:0000256" key="4">
    <source>
        <dbReference type="SAM" id="MobiDB-lite"/>
    </source>
</evidence>
<keyword evidence="6" id="KW-1185">Reference proteome</keyword>
<feature type="compositionally biased region" description="Basic and acidic residues" evidence="4">
    <location>
        <begin position="189"/>
        <end position="203"/>
    </location>
</feature>
<feature type="compositionally biased region" description="Low complexity" evidence="4">
    <location>
        <begin position="1"/>
        <end position="11"/>
    </location>
</feature>
<dbReference type="Gene3D" id="2.30.30.790">
    <property type="match status" value="1"/>
</dbReference>
<name>A0A165H2B4_9BASI</name>
<dbReference type="PANTHER" id="PTHR15680:SF9">
    <property type="entry name" value="LARGE RIBOSOMAL SUBUNIT PROTEIN BL19M"/>
    <property type="match status" value="1"/>
</dbReference>